<evidence type="ECO:0000313" key="2">
    <source>
        <dbReference type="EMBL" id="PQV64460.1"/>
    </source>
</evidence>
<dbReference type="EMBL" id="NIGF01000005">
    <property type="protein sequence ID" value="PQV64460.1"/>
    <property type="molecule type" value="Genomic_DNA"/>
</dbReference>
<keyword evidence="3" id="KW-1185">Reference proteome</keyword>
<proteinExistence type="predicted"/>
<sequence>MPEEPSHQPNQPLDPDVITTKELVSLGASLWRIFKGTLEACAFILSNWLIGQLLVVTDQTNQFWAPIINNALSLVAATTILITLGIECLILIQAKFRRLKQGQEVST</sequence>
<evidence type="ECO:0000313" key="3">
    <source>
        <dbReference type="Proteomes" id="UP000237684"/>
    </source>
</evidence>
<accession>A0A2S8SUI5</accession>
<dbReference type="InParanoid" id="A0A2S8SUI5"/>
<dbReference type="AlphaFoldDB" id="A0A2S8SUI5"/>
<organism evidence="2 3">
    <name type="scientific">Abditibacterium utsteinense</name>
    <dbReference type="NCBI Taxonomy" id="1960156"/>
    <lineage>
        <taxon>Bacteria</taxon>
        <taxon>Pseudomonadati</taxon>
        <taxon>Abditibacteriota</taxon>
        <taxon>Abditibacteriia</taxon>
        <taxon>Abditibacteriales</taxon>
        <taxon>Abditibacteriaceae</taxon>
        <taxon>Abditibacterium</taxon>
    </lineage>
</organism>
<protein>
    <submittedName>
        <fullName evidence="2">Uncharacterized protein</fullName>
    </submittedName>
</protein>
<comment type="caution">
    <text evidence="2">The sequence shown here is derived from an EMBL/GenBank/DDBJ whole genome shotgun (WGS) entry which is preliminary data.</text>
</comment>
<gene>
    <name evidence="2" type="ORF">B1R32_105142</name>
</gene>
<keyword evidence="1" id="KW-0812">Transmembrane</keyword>
<keyword evidence="1" id="KW-0472">Membrane</keyword>
<reference evidence="2 3" key="1">
    <citation type="journal article" date="2018" name="Syst. Appl. Microbiol.">
        <title>Abditibacterium utsteinense sp. nov., the first cultivated member of candidate phylum FBP, isolated from ice-free Antarctic soil samples.</title>
        <authorList>
            <person name="Tahon G."/>
            <person name="Tytgat B."/>
            <person name="Lebbe L."/>
            <person name="Carlier A."/>
            <person name="Willems A."/>
        </authorList>
    </citation>
    <scope>NUCLEOTIDE SEQUENCE [LARGE SCALE GENOMIC DNA]</scope>
    <source>
        <strain evidence="2 3">LMG 29911</strain>
    </source>
</reference>
<feature type="transmembrane region" description="Helical" evidence="1">
    <location>
        <begin position="67"/>
        <end position="92"/>
    </location>
</feature>
<keyword evidence="1" id="KW-1133">Transmembrane helix</keyword>
<name>A0A2S8SUI5_9BACT</name>
<evidence type="ECO:0000256" key="1">
    <source>
        <dbReference type="SAM" id="Phobius"/>
    </source>
</evidence>
<dbReference type="Proteomes" id="UP000237684">
    <property type="component" value="Unassembled WGS sequence"/>
</dbReference>